<dbReference type="EMBL" id="KV426144">
    <property type="protein sequence ID" value="KZV86790.1"/>
    <property type="molecule type" value="Genomic_DNA"/>
</dbReference>
<evidence type="ECO:0000313" key="1">
    <source>
        <dbReference type="EMBL" id="KZV86183.1"/>
    </source>
</evidence>
<evidence type="ECO:0000313" key="2">
    <source>
        <dbReference type="EMBL" id="KZV86790.1"/>
    </source>
</evidence>
<protein>
    <submittedName>
        <fullName evidence="2">Uncharacterized protein</fullName>
    </submittedName>
</protein>
<reference evidence="2 4" key="1">
    <citation type="journal article" date="2016" name="Mol. Biol. Evol.">
        <title>Comparative Genomics of Early-Diverging Mushroom-Forming Fungi Provides Insights into the Origins of Lignocellulose Decay Capabilities.</title>
        <authorList>
            <person name="Nagy L.G."/>
            <person name="Riley R."/>
            <person name="Tritt A."/>
            <person name="Adam C."/>
            <person name="Daum C."/>
            <person name="Floudas D."/>
            <person name="Sun H."/>
            <person name="Yadav J.S."/>
            <person name="Pangilinan J."/>
            <person name="Larsson K.H."/>
            <person name="Matsuura K."/>
            <person name="Barry K."/>
            <person name="Labutti K."/>
            <person name="Kuo R."/>
            <person name="Ohm R.A."/>
            <person name="Bhattacharya S.S."/>
            <person name="Shirouzu T."/>
            <person name="Yoshinaga Y."/>
            <person name="Martin F.M."/>
            <person name="Grigoriev I.V."/>
            <person name="Hibbett D.S."/>
        </authorList>
    </citation>
    <scope>NUCLEOTIDE SEQUENCE [LARGE SCALE GENOMIC DNA]</scope>
    <source>
        <strain evidence="2 4">HHB12029</strain>
    </source>
</reference>
<organism evidence="2 4">
    <name type="scientific">Exidia glandulosa HHB12029</name>
    <dbReference type="NCBI Taxonomy" id="1314781"/>
    <lineage>
        <taxon>Eukaryota</taxon>
        <taxon>Fungi</taxon>
        <taxon>Dikarya</taxon>
        <taxon>Basidiomycota</taxon>
        <taxon>Agaricomycotina</taxon>
        <taxon>Agaricomycetes</taxon>
        <taxon>Auriculariales</taxon>
        <taxon>Exidiaceae</taxon>
        <taxon>Exidia</taxon>
    </lineage>
</organism>
<dbReference type="EMBL" id="KV426118">
    <property type="protein sequence ID" value="KZV87707.1"/>
    <property type="molecule type" value="Genomic_DNA"/>
</dbReference>
<proteinExistence type="predicted"/>
<dbReference type="EMBL" id="KV426164">
    <property type="protein sequence ID" value="KZV86183.1"/>
    <property type="molecule type" value="Genomic_DNA"/>
</dbReference>
<evidence type="ECO:0000313" key="4">
    <source>
        <dbReference type="Proteomes" id="UP000077266"/>
    </source>
</evidence>
<sequence>MTGPPSGPAVLARSRPFISSVGGIGGERDGITSLGLVVCGTGPLQWLSGEGALAANGYSNGLCVLGVANGVPRNVGCGCGDASGGIWIAEGRVMDEDED</sequence>
<name>A0A165EF52_EXIGL</name>
<accession>A0A165EF52</accession>
<dbReference type="AlphaFoldDB" id="A0A165EF52"/>
<gene>
    <name evidence="3" type="ORF">EXIGLDRAFT_773422</name>
    <name evidence="2" type="ORF">EXIGLDRAFT_774268</name>
    <name evidence="1" type="ORF">EXIGLDRAFT_774892</name>
</gene>
<evidence type="ECO:0000313" key="3">
    <source>
        <dbReference type="EMBL" id="KZV87707.1"/>
    </source>
</evidence>
<keyword evidence="4" id="KW-1185">Reference proteome</keyword>
<dbReference type="Proteomes" id="UP000077266">
    <property type="component" value="Unassembled WGS sequence"/>
</dbReference>